<keyword evidence="1" id="KW-0472">Membrane</keyword>
<dbReference type="AlphaFoldDB" id="A0A2H0RCY6"/>
<gene>
    <name evidence="2" type="ORF">COV23_00415</name>
</gene>
<name>A0A2H0RCY6_9BACT</name>
<reference evidence="2 3" key="1">
    <citation type="submission" date="2017-09" db="EMBL/GenBank/DDBJ databases">
        <title>Depth-based differentiation of microbial function through sediment-hosted aquifers and enrichment of novel symbionts in the deep terrestrial subsurface.</title>
        <authorList>
            <person name="Probst A.J."/>
            <person name="Ladd B."/>
            <person name="Jarett J.K."/>
            <person name="Geller-Mcgrath D.E."/>
            <person name="Sieber C.M."/>
            <person name="Emerson J.B."/>
            <person name="Anantharaman K."/>
            <person name="Thomas B.C."/>
            <person name="Malmstrom R."/>
            <person name="Stieglmeier M."/>
            <person name="Klingl A."/>
            <person name="Woyke T."/>
            <person name="Ryan C.M."/>
            <person name="Banfield J.F."/>
        </authorList>
    </citation>
    <scope>NUCLEOTIDE SEQUENCE [LARGE SCALE GENOMIC DNA]</scope>
    <source>
        <strain evidence="2">CG10_big_fil_rev_8_21_14_0_10_31_9</strain>
    </source>
</reference>
<dbReference type="EMBL" id="PCXV01000010">
    <property type="protein sequence ID" value="PIR44300.1"/>
    <property type="molecule type" value="Genomic_DNA"/>
</dbReference>
<dbReference type="Proteomes" id="UP000231602">
    <property type="component" value="Unassembled WGS sequence"/>
</dbReference>
<organism evidence="2 3">
    <name type="scientific">Candidatus Wolfebacteria bacterium CG10_big_fil_rev_8_21_14_0_10_31_9</name>
    <dbReference type="NCBI Taxonomy" id="1975070"/>
    <lineage>
        <taxon>Bacteria</taxon>
        <taxon>Candidatus Wolfeibacteriota</taxon>
    </lineage>
</organism>
<accession>A0A2H0RCY6</accession>
<protein>
    <recommendedName>
        <fullName evidence="4">Septum formation initiator</fullName>
    </recommendedName>
</protein>
<comment type="caution">
    <text evidence="2">The sequence shown here is derived from an EMBL/GenBank/DDBJ whole genome shotgun (WGS) entry which is preliminary data.</text>
</comment>
<keyword evidence="1" id="KW-0812">Transmembrane</keyword>
<sequence>MVNYFIIAILVVLIIVLGIQTIIFIKNGGSLSADLKIMKEKAEALAKENEDLQAQIEYYSKPENLEKELKAKFNYKKAEEKMMIIVP</sequence>
<proteinExistence type="predicted"/>
<feature type="transmembrane region" description="Helical" evidence="1">
    <location>
        <begin position="6"/>
        <end position="25"/>
    </location>
</feature>
<evidence type="ECO:0000313" key="3">
    <source>
        <dbReference type="Proteomes" id="UP000231602"/>
    </source>
</evidence>
<evidence type="ECO:0000313" key="2">
    <source>
        <dbReference type="EMBL" id="PIR44300.1"/>
    </source>
</evidence>
<keyword evidence="1" id="KW-1133">Transmembrane helix</keyword>
<evidence type="ECO:0000256" key="1">
    <source>
        <dbReference type="SAM" id="Phobius"/>
    </source>
</evidence>
<evidence type="ECO:0008006" key="4">
    <source>
        <dbReference type="Google" id="ProtNLM"/>
    </source>
</evidence>